<dbReference type="EC" id="5.4.99.18" evidence="3"/>
<comment type="similarity">
    <text evidence="3">Belongs to the AIR carboxylase family. Class I subfamily.</text>
</comment>
<evidence type="ECO:0000256" key="1">
    <source>
        <dbReference type="ARBA" id="ARBA00022755"/>
    </source>
</evidence>
<feature type="region of interest" description="Disordered" evidence="4">
    <location>
        <begin position="136"/>
        <end position="189"/>
    </location>
</feature>
<organism evidence="6">
    <name type="scientific">uncultured marine group II/III euryarchaeote KM3_51_D01</name>
    <dbReference type="NCBI Taxonomy" id="1456454"/>
    <lineage>
        <taxon>Archaea</taxon>
        <taxon>Methanobacteriati</taxon>
        <taxon>Methanobacteriota</taxon>
        <taxon>environmental samples</taxon>
    </lineage>
</organism>
<comment type="catalytic activity">
    <reaction evidence="3">
        <text>5-carboxyamino-1-(5-phospho-D-ribosyl)imidazole + H(+) = 5-amino-1-(5-phospho-D-ribosyl)imidazole-4-carboxylate</text>
        <dbReference type="Rhea" id="RHEA:13193"/>
        <dbReference type="ChEBI" id="CHEBI:15378"/>
        <dbReference type="ChEBI" id="CHEBI:58730"/>
        <dbReference type="ChEBI" id="CHEBI:77657"/>
        <dbReference type="EC" id="5.4.99.18"/>
    </reaction>
</comment>
<dbReference type="PANTHER" id="PTHR23046">
    <property type="entry name" value="PHOSPHORIBOSYLAMINOIMIDAZOLE CARBOXYLASE CATALYTIC SUBUNIT"/>
    <property type="match status" value="1"/>
</dbReference>
<feature type="compositionally biased region" description="Low complexity" evidence="4">
    <location>
        <begin position="158"/>
        <end position="167"/>
    </location>
</feature>
<dbReference type="HAMAP" id="MF_01929">
    <property type="entry name" value="PurE_classI"/>
    <property type="match status" value="1"/>
</dbReference>
<feature type="compositionally biased region" description="Basic and acidic residues" evidence="4">
    <location>
        <begin position="178"/>
        <end position="189"/>
    </location>
</feature>
<dbReference type="InterPro" id="IPR000031">
    <property type="entry name" value="PurE_dom"/>
</dbReference>
<dbReference type="EMBL" id="KF900912">
    <property type="protein sequence ID" value="AIF11248.1"/>
    <property type="molecule type" value="Genomic_DNA"/>
</dbReference>
<dbReference type="SMART" id="SM01001">
    <property type="entry name" value="AIRC"/>
    <property type="match status" value="1"/>
</dbReference>
<evidence type="ECO:0000313" key="6">
    <source>
        <dbReference type="EMBL" id="AIF11248.1"/>
    </source>
</evidence>
<feature type="binding site" evidence="3">
    <location>
        <position position="10"/>
    </location>
    <ligand>
        <name>substrate</name>
    </ligand>
</feature>
<sequence length="189" mass="19894">MNHITLLVGSETDMHIAESVKKVLDVYEVPYLCEVSSAHKNPDRVREIVLDSESDVFICVASLSAALPGFVASITAKPVIGVPVDAKLGGLDSLLSTVQMPSGVPVAAVGVDNGKNAAYLALRVLGIKYPEALVKSGDGVPASTESPSSFAFFDLPGSSTTDTSSSDQSEDIESEEDEKPKERPSGDWL</sequence>
<proteinExistence type="inferred from homology"/>
<dbReference type="Pfam" id="PF00731">
    <property type="entry name" value="AIRC"/>
    <property type="match status" value="1"/>
</dbReference>
<feature type="domain" description="PurE" evidence="5">
    <location>
        <begin position="2"/>
        <end position="147"/>
    </location>
</feature>
<reference evidence="6" key="1">
    <citation type="journal article" date="2014" name="Genome Biol. Evol.">
        <title>Pangenome evidence for extensive interdomain horizontal transfer affecting lineage core and shell genes in uncultured planktonic thaumarchaeota and euryarchaeota.</title>
        <authorList>
            <person name="Deschamps P."/>
            <person name="Zivanovic Y."/>
            <person name="Moreira D."/>
            <person name="Rodriguez-Valera F."/>
            <person name="Lopez-Garcia P."/>
        </authorList>
    </citation>
    <scope>NUCLEOTIDE SEQUENCE</scope>
</reference>
<dbReference type="InterPro" id="IPR033747">
    <property type="entry name" value="PurE_ClassI"/>
</dbReference>
<comment type="caution">
    <text evidence="3">Lacks conserved residue(s) required for the propagation of feature annotation.</text>
</comment>
<feature type="binding site" evidence="3">
    <location>
        <position position="13"/>
    </location>
    <ligand>
        <name>substrate</name>
    </ligand>
</feature>
<comment type="function">
    <text evidence="3">Catalyzes the conversion of N5-carboxyaminoimidazole ribonucleotide (N5-CAIR) to 4-carboxy-5-aminoimidazole ribonucleotide (CAIR).</text>
</comment>
<protein>
    <recommendedName>
        <fullName evidence="3">N5-carboxyaminoimidazole ribonucleotide mutase</fullName>
        <shortName evidence="3">N5-CAIR mutase</shortName>
        <ecNumber evidence="3">5.4.99.18</ecNumber>
    </recommendedName>
    <alternativeName>
        <fullName evidence="3">5-(carboxyamino)imidazole ribonucleotide mutase</fullName>
    </alternativeName>
</protein>
<evidence type="ECO:0000256" key="3">
    <source>
        <dbReference type="HAMAP-Rule" id="MF_01929"/>
    </source>
</evidence>
<comment type="pathway">
    <text evidence="3">Purine metabolism; IMP biosynthesis via de novo pathway; 5-amino-1-(5-phospho-D-ribosyl)imidazole-4-carboxylate from 5-amino-1-(5-phospho-D-ribosyl)imidazole (N5-CAIR route): step 2/2.</text>
</comment>
<evidence type="ECO:0000259" key="5">
    <source>
        <dbReference type="SMART" id="SM01001"/>
    </source>
</evidence>
<dbReference type="InterPro" id="IPR024694">
    <property type="entry name" value="PurE_prokaryotes"/>
</dbReference>
<feature type="compositionally biased region" description="Acidic residues" evidence="4">
    <location>
        <begin position="168"/>
        <end position="177"/>
    </location>
</feature>
<dbReference type="GO" id="GO:0034023">
    <property type="term" value="F:5-(carboxyamino)imidazole ribonucleotide mutase activity"/>
    <property type="evidence" value="ECO:0007669"/>
    <property type="project" value="UniProtKB-UniRule"/>
</dbReference>
<name>A0A075HBP4_9EURY</name>
<keyword evidence="2 3" id="KW-0413">Isomerase</keyword>
<gene>
    <name evidence="3 6" type="primary">purE</name>
</gene>
<dbReference type="GO" id="GO:0006189">
    <property type="term" value="P:'de novo' IMP biosynthetic process"/>
    <property type="evidence" value="ECO:0007669"/>
    <property type="project" value="UniProtKB-UniRule"/>
</dbReference>
<evidence type="ECO:0000256" key="2">
    <source>
        <dbReference type="ARBA" id="ARBA00023235"/>
    </source>
</evidence>
<accession>A0A075HBP4</accession>
<dbReference type="Gene3D" id="3.40.50.1970">
    <property type="match status" value="1"/>
</dbReference>
<dbReference type="SUPFAM" id="SSF52255">
    <property type="entry name" value="N5-CAIR mutase (phosphoribosylaminoimidazole carboxylase, PurE)"/>
    <property type="match status" value="1"/>
</dbReference>
<dbReference type="UniPathway" id="UPA00074">
    <property type="reaction ID" value="UER00943"/>
</dbReference>
<keyword evidence="1 3" id="KW-0658">Purine biosynthesis</keyword>
<dbReference type="PANTHER" id="PTHR23046:SF2">
    <property type="entry name" value="PHOSPHORIBOSYLAMINOIMIDAZOLE CARBOXYLASE"/>
    <property type="match status" value="1"/>
</dbReference>
<evidence type="ECO:0000256" key="4">
    <source>
        <dbReference type="SAM" id="MobiDB-lite"/>
    </source>
</evidence>
<dbReference type="AlphaFoldDB" id="A0A075HBP4"/>